<evidence type="ECO:0000313" key="1">
    <source>
        <dbReference type="EMBL" id="KKT73050.1"/>
    </source>
</evidence>
<feature type="non-terminal residue" evidence="1">
    <location>
        <position position="1"/>
    </location>
</feature>
<comment type="caution">
    <text evidence="1">The sequence shown here is derived from an EMBL/GenBank/DDBJ whole genome shotgun (WGS) entry which is preliminary data.</text>
</comment>
<dbReference type="AlphaFoldDB" id="A0A0G1JNU1"/>
<accession>A0A0G1JNU1</accession>
<name>A0A0G1JNU1_9BACT</name>
<dbReference type="Proteomes" id="UP000034835">
    <property type="component" value="Unassembled WGS sequence"/>
</dbReference>
<proteinExistence type="predicted"/>
<reference evidence="1 2" key="1">
    <citation type="journal article" date="2015" name="Nature">
        <title>rRNA introns, odd ribosomes, and small enigmatic genomes across a large radiation of phyla.</title>
        <authorList>
            <person name="Brown C.T."/>
            <person name="Hug L.A."/>
            <person name="Thomas B.C."/>
            <person name="Sharon I."/>
            <person name="Castelle C.J."/>
            <person name="Singh A."/>
            <person name="Wilkins M.J."/>
            <person name="Williams K.H."/>
            <person name="Banfield J.F."/>
        </authorList>
    </citation>
    <scope>NUCLEOTIDE SEQUENCE [LARGE SCALE GENOMIC DNA]</scope>
</reference>
<dbReference type="EMBL" id="LCJG01000018">
    <property type="protein sequence ID" value="KKT73050.1"/>
    <property type="molecule type" value="Genomic_DNA"/>
</dbReference>
<organism evidence="1 2">
    <name type="scientific">Candidatus Collierbacteria bacterium GW2011_GWB1_44_6</name>
    <dbReference type="NCBI Taxonomy" id="1618384"/>
    <lineage>
        <taxon>Bacteria</taxon>
        <taxon>Candidatus Collieribacteriota</taxon>
    </lineage>
</organism>
<protein>
    <submittedName>
        <fullName evidence="1">Uncharacterized protein</fullName>
    </submittedName>
</protein>
<evidence type="ECO:0000313" key="2">
    <source>
        <dbReference type="Proteomes" id="UP000034835"/>
    </source>
</evidence>
<gene>
    <name evidence="1" type="ORF">UW68_C0018G0024</name>
</gene>
<sequence>KEIINWTENDEMAFRPVLASRIMGGYFDGERDGVTSMELNKELETNLMDS</sequence>